<dbReference type="EMBL" id="MUKV01000043">
    <property type="protein sequence ID" value="OQS32818.1"/>
    <property type="molecule type" value="Genomic_DNA"/>
</dbReference>
<accession>A0A1W0CDJ0</accession>
<reference evidence="1 2" key="1">
    <citation type="submission" date="2017-02" db="EMBL/GenBank/DDBJ databases">
        <title>Chromobacterium haemolyticum H5244.</title>
        <authorList>
            <person name="Gulvik C.A."/>
        </authorList>
    </citation>
    <scope>NUCLEOTIDE SEQUENCE [LARGE SCALE GENOMIC DNA]</scope>
    <source>
        <strain evidence="1 2">H5244</strain>
    </source>
</reference>
<name>A0A1W0CDJ0_9NEIS</name>
<dbReference type="NCBIfam" id="NF047331">
    <property type="entry name" value="phage_HTJ"/>
    <property type="match status" value="1"/>
</dbReference>
<comment type="caution">
    <text evidence="1">The sequence shown here is derived from an EMBL/GenBank/DDBJ whole genome shotgun (WGS) entry which is preliminary data.</text>
</comment>
<dbReference type="AlphaFoldDB" id="A0A1W0CDJ0"/>
<evidence type="ECO:0000313" key="1">
    <source>
        <dbReference type="EMBL" id="OQS32818.1"/>
    </source>
</evidence>
<evidence type="ECO:0000313" key="2">
    <source>
        <dbReference type="Proteomes" id="UP000192721"/>
    </source>
</evidence>
<protein>
    <submittedName>
        <fullName evidence="1">Uncharacterized protein</fullName>
    </submittedName>
</protein>
<proteinExistence type="predicted"/>
<organism evidence="1 2">
    <name type="scientific">Chromobacterium haemolyticum</name>
    <dbReference type="NCBI Taxonomy" id="394935"/>
    <lineage>
        <taxon>Bacteria</taxon>
        <taxon>Pseudomonadati</taxon>
        <taxon>Pseudomonadota</taxon>
        <taxon>Betaproteobacteria</taxon>
        <taxon>Neisseriales</taxon>
        <taxon>Chromobacteriaceae</taxon>
        <taxon>Chromobacterium</taxon>
    </lineage>
</organism>
<gene>
    <name evidence="1" type="ORF">B0T45_21180</name>
</gene>
<dbReference type="RefSeq" id="WP_081556845.1">
    <property type="nucleotide sequence ID" value="NZ_MUKV01000043.1"/>
</dbReference>
<dbReference type="Proteomes" id="UP000192721">
    <property type="component" value="Unassembled WGS sequence"/>
</dbReference>
<sequence length="69" mass="8024">MAFTQEQLQAIETALARGERVVQYQDRRVEYRSVDELSRLRETIIRDLNKQAGRTGPNFVRFFHAGKGV</sequence>